<evidence type="ECO:0000313" key="8">
    <source>
        <dbReference type="Proteomes" id="UP000009881"/>
    </source>
</evidence>
<feature type="transmembrane region" description="Helical" evidence="6">
    <location>
        <begin position="70"/>
        <end position="90"/>
    </location>
</feature>
<evidence type="ECO:0000313" key="7">
    <source>
        <dbReference type="EMBL" id="EKV31661.1"/>
    </source>
</evidence>
<keyword evidence="5 6" id="KW-0472">Membrane</keyword>
<feature type="transmembrane region" description="Helical" evidence="6">
    <location>
        <begin position="102"/>
        <end position="124"/>
    </location>
</feature>
<organism evidence="7 8">
    <name type="scientific">Caenispirillum salinarum AK4</name>
    <dbReference type="NCBI Taxonomy" id="1238182"/>
    <lineage>
        <taxon>Bacteria</taxon>
        <taxon>Pseudomonadati</taxon>
        <taxon>Pseudomonadota</taxon>
        <taxon>Alphaproteobacteria</taxon>
        <taxon>Rhodospirillales</taxon>
        <taxon>Novispirillaceae</taxon>
        <taxon>Caenispirillum</taxon>
    </lineage>
</organism>
<dbReference type="InterPro" id="IPR038330">
    <property type="entry name" value="TspO/MBR-related_sf"/>
</dbReference>
<evidence type="ECO:0000256" key="1">
    <source>
        <dbReference type="ARBA" id="ARBA00004141"/>
    </source>
</evidence>
<evidence type="ECO:0000256" key="5">
    <source>
        <dbReference type="ARBA" id="ARBA00023136"/>
    </source>
</evidence>
<gene>
    <name evidence="7" type="ORF">C882_3411</name>
</gene>
<keyword evidence="8" id="KW-1185">Reference proteome</keyword>
<dbReference type="InterPro" id="IPR004307">
    <property type="entry name" value="TspO_MBR"/>
</dbReference>
<dbReference type="GO" id="GO:0033013">
    <property type="term" value="P:tetrapyrrole metabolic process"/>
    <property type="evidence" value="ECO:0007669"/>
    <property type="project" value="UniProtKB-ARBA"/>
</dbReference>
<dbReference type="RefSeq" id="WP_009539530.1">
    <property type="nucleotide sequence ID" value="NZ_ANHY01000005.1"/>
</dbReference>
<dbReference type="STRING" id="1238182.C882_3411"/>
<comment type="caution">
    <text evidence="7">The sequence shown here is derived from an EMBL/GenBank/DDBJ whole genome shotgun (WGS) entry which is preliminary data.</text>
</comment>
<comment type="subcellular location">
    <subcellularLocation>
        <location evidence="1">Membrane</location>
        <topology evidence="1">Multi-pass membrane protein</topology>
    </subcellularLocation>
</comment>
<reference evidence="7 8" key="1">
    <citation type="journal article" date="2013" name="Genome Announc.">
        <title>Draft Genome Sequence of an Alphaproteobacterium, Caenispirillum salinarum AK4(T), Isolated from a Solar Saltern.</title>
        <authorList>
            <person name="Khatri I."/>
            <person name="Singh A."/>
            <person name="Korpole S."/>
            <person name="Pinnaka A.K."/>
            <person name="Subramanian S."/>
        </authorList>
    </citation>
    <scope>NUCLEOTIDE SEQUENCE [LARGE SCALE GENOMIC DNA]</scope>
    <source>
        <strain evidence="7 8">AK4</strain>
    </source>
</reference>
<accession>K9HTW4</accession>
<evidence type="ECO:0000256" key="3">
    <source>
        <dbReference type="ARBA" id="ARBA00022692"/>
    </source>
</evidence>
<dbReference type="CDD" id="cd15904">
    <property type="entry name" value="TSPO_MBR"/>
    <property type="match status" value="1"/>
</dbReference>
<dbReference type="PANTHER" id="PTHR10057:SF0">
    <property type="entry name" value="TRANSLOCATOR PROTEIN"/>
    <property type="match status" value="1"/>
</dbReference>
<sequence>MDGVWSLLVFIGVNVVAASSGALFPPDDWYARLRKPSWNPPNWLFAPVWSILYLMIAVAGWLVWREAGGWAGAQAALILYAVQLVLNAAWSGIFFGMKRIGLALAEGLALWAAVAATTAVFFTIDPLAGWLFVPYLLWVSFAMVLTGTLLRLNRHAEAAA</sequence>
<name>K9HTW4_9PROT</name>
<keyword evidence="4 6" id="KW-1133">Transmembrane helix</keyword>
<dbReference type="Gene3D" id="1.20.1260.100">
    <property type="entry name" value="TspO/MBR protein"/>
    <property type="match status" value="1"/>
</dbReference>
<dbReference type="AlphaFoldDB" id="K9HTW4"/>
<dbReference type="FunFam" id="1.20.1260.100:FF:000001">
    <property type="entry name" value="translocator protein 2"/>
    <property type="match status" value="1"/>
</dbReference>
<keyword evidence="3 6" id="KW-0812">Transmembrane</keyword>
<dbReference type="PANTHER" id="PTHR10057">
    <property type="entry name" value="PERIPHERAL-TYPE BENZODIAZEPINE RECEPTOR"/>
    <property type="match status" value="1"/>
</dbReference>
<evidence type="ECO:0000256" key="4">
    <source>
        <dbReference type="ARBA" id="ARBA00022989"/>
    </source>
</evidence>
<evidence type="ECO:0000256" key="6">
    <source>
        <dbReference type="SAM" id="Phobius"/>
    </source>
</evidence>
<feature type="transmembrane region" description="Helical" evidence="6">
    <location>
        <begin position="44"/>
        <end position="64"/>
    </location>
</feature>
<dbReference type="EMBL" id="ANHY01000005">
    <property type="protein sequence ID" value="EKV31661.1"/>
    <property type="molecule type" value="Genomic_DNA"/>
</dbReference>
<evidence type="ECO:0000256" key="2">
    <source>
        <dbReference type="ARBA" id="ARBA00007524"/>
    </source>
</evidence>
<feature type="transmembrane region" description="Helical" evidence="6">
    <location>
        <begin position="130"/>
        <end position="150"/>
    </location>
</feature>
<feature type="transmembrane region" description="Helical" evidence="6">
    <location>
        <begin position="6"/>
        <end position="24"/>
    </location>
</feature>
<protein>
    <submittedName>
        <fullName evidence="7">TspO Tryptophan rich sensory protein</fullName>
    </submittedName>
</protein>
<dbReference type="Proteomes" id="UP000009881">
    <property type="component" value="Unassembled WGS sequence"/>
</dbReference>
<comment type="similarity">
    <text evidence="2">Belongs to the TspO/BZRP family.</text>
</comment>
<dbReference type="Pfam" id="PF03073">
    <property type="entry name" value="TspO_MBR"/>
    <property type="match status" value="1"/>
</dbReference>
<dbReference type="eggNOG" id="COG3476">
    <property type="taxonomic scope" value="Bacteria"/>
</dbReference>
<proteinExistence type="inferred from homology"/>
<dbReference type="OrthoDB" id="9795496at2"/>
<dbReference type="PIRSF" id="PIRSF005859">
    <property type="entry name" value="PBR"/>
    <property type="match status" value="1"/>
</dbReference>
<dbReference type="GO" id="GO:0016020">
    <property type="term" value="C:membrane"/>
    <property type="evidence" value="ECO:0007669"/>
    <property type="project" value="UniProtKB-SubCell"/>
</dbReference>